<gene>
    <name evidence="2" type="ORF">FXB40_01240</name>
</gene>
<evidence type="ECO:0000256" key="1">
    <source>
        <dbReference type="SAM" id="SignalP"/>
    </source>
</evidence>
<evidence type="ECO:0000313" key="3">
    <source>
        <dbReference type="Proteomes" id="UP000324758"/>
    </source>
</evidence>
<dbReference type="RefSeq" id="WP_148770361.1">
    <property type="nucleotide sequence ID" value="NZ_VSSS01000004.1"/>
</dbReference>
<keyword evidence="1" id="KW-0732">Signal</keyword>
<name>A0A5D3KSU4_9BRAD</name>
<proteinExistence type="predicted"/>
<evidence type="ECO:0000313" key="2">
    <source>
        <dbReference type="EMBL" id="TYL99940.1"/>
    </source>
</evidence>
<accession>A0A5D3KSU4</accession>
<sequence>MVIDLRAVAIAASFILASMAVAAAEGAQEQPARVAASATEITATPRPIRVILPAPWEPAPASSGTQAMVQK</sequence>
<dbReference type="OrthoDB" id="8250321at2"/>
<organism evidence="2 3">
    <name type="scientific">Bradyrhizobium rifense</name>
    <dbReference type="NCBI Taxonomy" id="515499"/>
    <lineage>
        <taxon>Bacteria</taxon>
        <taxon>Pseudomonadati</taxon>
        <taxon>Pseudomonadota</taxon>
        <taxon>Alphaproteobacteria</taxon>
        <taxon>Hyphomicrobiales</taxon>
        <taxon>Nitrobacteraceae</taxon>
        <taxon>Bradyrhizobium</taxon>
    </lineage>
</organism>
<feature type="signal peptide" evidence="1">
    <location>
        <begin position="1"/>
        <end position="23"/>
    </location>
</feature>
<comment type="caution">
    <text evidence="2">The sequence shown here is derived from an EMBL/GenBank/DDBJ whole genome shotgun (WGS) entry which is preliminary data.</text>
</comment>
<dbReference type="AlphaFoldDB" id="A0A5D3KSU4"/>
<feature type="chain" id="PRO_5022803864" evidence="1">
    <location>
        <begin position="24"/>
        <end position="71"/>
    </location>
</feature>
<keyword evidence="3" id="KW-1185">Reference proteome</keyword>
<protein>
    <submittedName>
        <fullName evidence="2">Uncharacterized protein</fullName>
    </submittedName>
</protein>
<reference evidence="2 3" key="1">
    <citation type="submission" date="2019-08" db="EMBL/GenBank/DDBJ databases">
        <title>Bradyrhizobium hipponensis sp. nov., a rhizobium isolated from a Lupinus angustifolius root nodule in Tunisia.</title>
        <authorList>
            <person name="Off K."/>
            <person name="Rejili M."/>
            <person name="Mars M."/>
            <person name="Brachmann A."/>
            <person name="Marin M."/>
        </authorList>
    </citation>
    <scope>NUCLEOTIDE SEQUENCE [LARGE SCALE GENOMIC DNA]</scope>
    <source>
        <strain evidence="2 3">CTAW71</strain>
    </source>
</reference>
<dbReference type="Proteomes" id="UP000324758">
    <property type="component" value="Unassembled WGS sequence"/>
</dbReference>
<dbReference type="EMBL" id="VSSS01000004">
    <property type="protein sequence ID" value="TYL99940.1"/>
    <property type="molecule type" value="Genomic_DNA"/>
</dbReference>